<dbReference type="PROSITE" id="PS51257">
    <property type="entry name" value="PROKAR_LIPOPROTEIN"/>
    <property type="match status" value="1"/>
</dbReference>
<feature type="signal peptide" evidence="2">
    <location>
        <begin position="1"/>
        <end position="21"/>
    </location>
</feature>
<feature type="compositionally biased region" description="Gly residues" evidence="1">
    <location>
        <begin position="31"/>
        <end position="42"/>
    </location>
</feature>
<evidence type="ECO:0000313" key="4">
    <source>
        <dbReference type="Proteomes" id="UP000621560"/>
    </source>
</evidence>
<gene>
    <name evidence="3" type="ORF">IDH44_03540</name>
</gene>
<accession>A0A927BQU9</accession>
<dbReference type="Gene3D" id="3.40.190.10">
    <property type="entry name" value="Periplasmic binding protein-like II"/>
    <property type="match status" value="1"/>
</dbReference>
<protein>
    <submittedName>
        <fullName evidence="3">Extracellular solute-binding protein</fullName>
    </submittedName>
</protein>
<dbReference type="AlphaFoldDB" id="A0A927BQU9"/>
<evidence type="ECO:0000256" key="2">
    <source>
        <dbReference type="SAM" id="SignalP"/>
    </source>
</evidence>
<keyword evidence="2" id="KW-0732">Signal</keyword>
<name>A0A927BQU9_9BACL</name>
<feature type="chain" id="PRO_5039212508" evidence="2">
    <location>
        <begin position="22"/>
        <end position="460"/>
    </location>
</feature>
<evidence type="ECO:0000313" key="3">
    <source>
        <dbReference type="EMBL" id="MBD2844251.1"/>
    </source>
</evidence>
<dbReference type="PANTHER" id="PTHR43649">
    <property type="entry name" value="ARABINOSE-BINDING PROTEIN-RELATED"/>
    <property type="match status" value="1"/>
</dbReference>
<evidence type="ECO:0000256" key="1">
    <source>
        <dbReference type="SAM" id="MobiDB-lite"/>
    </source>
</evidence>
<feature type="region of interest" description="Disordered" evidence="1">
    <location>
        <begin position="30"/>
        <end position="54"/>
    </location>
</feature>
<proteinExistence type="predicted"/>
<organism evidence="3 4">
    <name type="scientific">Paenibacillus sabuli</name>
    <dbReference type="NCBI Taxonomy" id="2772509"/>
    <lineage>
        <taxon>Bacteria</taxon>
        <taxon>Bacillati</taxon>
        <taxon>Bacillota</taxon>
        <taxon>Bacilli</taxon>
        <taxon>Bacillales</taxon>
        <taxon>Paenibacillaceae</taxon>
        <taxon>Paenibacillus</taxon>
    </lineage>
</organism>
<keyword evidence="4" id="KW-1185">Reference proteome</keyword>
<dbReference type="EMBL" id="JACXIZ010000009">
    <property type="protein sequence ID" value="MBD2844251.1"/>
    <property type="molecule type" value="Genomic_DNA"/>
</dbReference>
<comment type="caution">
    <text evidence="3">The sequence shown here is derived from an EMBL/GenBank/DDBJ whole genome shotgun (WGS) entry which is preliminary data.</text>
</comment>
<dbReference type="InterPro" id="IPR050490">
    <property type="entry name" value="Bact_solute-bd_prot1"/>
</dbReference>
<sequence>MKRASVTMVVLIAMLASLLSACGSSNNGNADNGGNGGNGQNTGGESASGDNAATGGEETVIRMASWSLADTIEPILEAYEAEHPGVTVEYIELVDNEDSVAGMQKLDLLIASGEDIDAIMLPGVTDYSKRAGLNLLAPLNELIEGEGLDYGAEYVTDTSIDGTYYALPATLENYFVLLNKDKLDAAGLEVPTEWTWTEFLEYAKALTAGEGPSKTYGTFFHTWPMYWFLGLMNQPEKNGLVNDGVLNVDSPQIRTSLELRHQAEHVDKSAVPYADTISQKLAYRPVYFTGQAAMIITGSWMISAAGGTEEFPASFTTAFAPLPSNAPGDPSGYSLANGNFVGILDKSENKQETYDFLRWYTTEGMQVKQEYSAWKQQDTDQYISAVKAQVPNPEFIDEASLTYFMKNSKSAALNIPPTYQGDLETAYTSEAEKYILGQQDLETTVANAAAELQKIVDANE</sequence>
<dbReference type="SUPFAM" id="SSF53850">
    <property type="entry name" value="Periplasmic binding protein-like II"/>
    <property type="match status" value="1"/>
</dbReference>
<dbReference type="RefSeq" id="WP_190914756.1">
    <property type="nucleotide sequence ID" value="NZ_JACXIZ010000009.1"/>
</dbReference>
<dbReference type="PANTHER" id="PTHR43649:SF12">
    <property type="entry name" value="DIACETYLCHITOBIOSE BINDING PROTEIN DASA"/>
    <property type="match status" value="1"/>
</dbReference>
<dbReference type="Proteomes" id="UP000621560">
    <property type="component" value="Unassembled WGS sequence"/>
</dbReference>
<dbReference type="InterPro" id="IPR006059">
    <property type="entry name" value="SBP"/>
</dbReference>
<reference evidence="3" key="1">
    <citation type="submission" date="2020-09" db="EMBL/GenBank/DDBJ databases">
        <title>A novel bacterium of genus Paenibacillus, isolated from South China Sea.</title>
        <authorList>
            <person name="Huang H."/>
            <person name="Mo K."/>
            <person name="Hu Y."/>
        </authorList>
    </citation>
    <scope>NUCLEOTIDE SEQUENCE</scope>
    <source>
        <strain evidence="3">IB182496</strain>
    </source>
</reference>
<dbReference type="Pfam" id="PF01547">
    <property type="entry name" value="SBP_bac_1"/>
    <property type="match status" value="1"/>
</dbReference>